<dbReference type="CDD" id="cd12300">
    <property type="entry name" value="RRM1_PAR14"/>
    <property type="match status" value="1"/>
</dbReference>
<evidence type="ECO:0000259" key="2">
    <source>
        <dbReference type="Pfam" id="PF23222"/>
    </source>
</evidence>
<dbReference type="EMBL" id="JABWUV010000002">
    <property type="protein sequence ID" value="KAF6379049.1"/>
    <property type="molecule type" value="Genomic_DNA"/>
</dbReference>
<dbReference type="Pfam" id="PF23245">
    <property type="entry name" value="RRM_PARP14_2"/>
    <property type="match status" value="1"/>
</dbReference>
<comment type="caution">
    <text evidence="4">The sequence shown here is derived from an EMBL/GenBank/DDBJ whole genome shotgun (WGS) entry which is preliminary data.</text>
</comment>
<gene>
    <name evidence="4" type="ORF">mMyoMyo1_009911</name>
</gene>
<keyword evidence="5" id="KW-1185">Reference proteome</keyword>
<sequence length="212" mass="23785">MAVPGYFPLLVEGSWGPDPPKSLITKLQLYFQSPKRSGGGECEVRQEPCSPARFLVLFHPLDVRENVLERENHELALPGRGTFKLTVKLPPDPNEVHDASKEKIPATESKAKEHAKEPDASEDTQISLNKRSEKMEDIPKQCENIPSLVAFENLKANVTDMMLTLLVENISGLSSDDFEVEIIRDFDVGVVTFRKYIDAMKFVEDCVPCTIQ</sequence>
<dbReference type="InterPro" id="IPR012677">
    <property type="entry name" value="Nucleotide-bd_a/b_plait_sf"/>
</dbReference>
<dbReference type="InterPro" id="IPR057051">
    <property type="entry name" value="PARP14_RPM_1"/>
</dbReference>
<evidence type="ECO:0000256" key="1">
    <source>
        <dbReference type="SAM" id="MobiDB-lite"/>
    </source>
</evidence>
<feature type="compositionally biased region" description="Basic and acidic residues" evidence="1">
    <location>
        <begin position="94"/>
        <end position="119"/>
    </location>
</feature>
<feature type="region of interest" description="Disordered" evidence="1">
    <location>
        <begin position="90"/>
        <end position="125"/>
    </location>
</feature>
<organism evidence="4 5">
    <name type="scientific">Myotis myotis</name>
    <name type="common">Greater mouse-eared bat</name>
    <name type="synonym">Vespertilio myotis</name>
    <dbReference type="NCBI Taxonomy" id="51298"/>
    <lineage>
        <taxon>Eukaryota</taxon>
        <taxon>Metazoa</taxon>
        <taxon>Chordata</taxon>
        <taxon>Craniata</taxon>
        <taxon>Vertebrata</taxon>
        <taxon>Euteleostomi</taxon>
        <taxon>Mammalia</taxon>
        <taxon>Eutheria</taxon>
        <taxon>Laurasiatheria</taxon>
        <taxon>Chiroptera</taxon>
        <taxon>Yangochiroptera</taxon>
        <taxon>Vespertilionidae</taxon>
        <taxon>Myotis</taxon>
    </lineage>
</organism>
<evidence type="ECO:0000259" key="3">
    <source>
        <dbReference type="Pfam" id="PF23245"/>
    </source>
</evidence>
<dbReference type="Gene3D" id="3.30.70.330">
    <property type="match status" value="1"/>
</dbReference>
<protein>
    <submittedName>
        <fullName evidence="4">Uncharacterized protein</fullName>
    </submittedName>
</protein>
<dbReference type="AlphaFoldDB" id="A0A7J7ZYB8"/>
<feature type="domain" description="PARP14 second RRM" evidence="3">
    <location>
        <begin position="145"/>
        <end position="206"/>
    </location>
</feature>
<feature type="domain" description="PAR14-like first RRM" evidence="2">
    <location>
        <begin position="9"/>
        <end position="88"/>
    </location>
</feature>
<dbReference type="Pfam" id="PF23222">
    <property type="entry name" value="RRM_PARP14_1"/>
    <property type="match status" value="1"/>
</dbReference>
<dbReference type="Proteomes" id="UP000527355">
    <property type="component" value="Unassembled WGS sequence"/>
</dbReference>
<accession>A0A7J7ZYB8</accession>
<name>A0A7J7ZYB8_MYOMY</name>
<evidence type="ECO:0000313" key="4">
    <source>
        <dbReference type="EMBL" id="KAF6379049.1"/>
    </source>
</evidence>
<proteinExistence type="predicted"/>
<evidence type="ECO:0000313" key="5">
    <source>
        <dbReference type="Proteomes" id="UP000527355"/>
    </source>
</evidence>
<dbReference type="InterPro" id="IPR057050">
    <property type="entry name" value="RRM_PARP14_2"/>
</dbReference>
<reference evidence="4 5" key="1">
    <citation type="journal article" date="2020" name="Nature">
        <title>Six reference-quality genomes reveal evolution of bat adaptations.</title>
        <authorList>
            <person name="Jebb D."/>
            <person name="Huang Z."/>
            <person name="Pippel M."/>
            <person name="Hughes G.M."/>
            <person name="Lavrichenko K."/>
            <person name="Devanna P."/>
            <person name="Winkler S."/>
            <person name="Jermiin L.S."/>
            <person name="Skirmuntt E.C."/>
            <person name="Katzourakis A."/>
            <person name="Burkitt-Gray L."/>
            <person name="Ray D.A."/>
            <person name="Sullivan K.A.M."/>
            <person name="Roscito J.G."/>
            <person name="Kirilenko B.M."/>
            <person name="Davalos L.M."/>
            <person name="Corthals A.P."/>
            <person name="Power M.L."/>
            <person name="Jones G."/>
            <person name="Ransome R.D."/>
            <person name="Dechmann D.K.N."/>
            <person name="Locatelli A.G."/>
            <person name="Puechmaille S.J."/>
            <person name="Fedrigo O."/>
            <person name="Jarvis E.D."/>
            <person name="Hiller M."/>
            <person name="Vernes S.C."/>
            <person name="Myers E.W."/>
            <person name="Teeling E.C."/>
        </authorList>
    </citation>
    <scope>NUCLEOTIDE SEQUENCE [LARGE SCALE GENOMIC DNA]</scope>
    <source>
        <strain evidence="4">MMyoMyo1</strain>
        <tissue evidence="4">Flight muscle</tissue>
    </source>
</reference>
<dbReference type="VEuPathDB" id="HostDB:GeneID_118676341"/>